<accession>A0A6A6NTG3</accession>
<reference evidence="1" key="1">
    <citation type="journal article" date="2020" name="Stud. Mycol.">
        <title>101 Dothideomycetes genomes: a test case for predicting lifestyles and emergence of pathogens.</title>
        <authorList>
            <person name="Haridas S."/>
            <person name="Albert R."/>
            <person name="Binder M."/>
            <person name="Bloem J."/>
            <person name="Labutti K."/>
            <person name="Salamov A."/>
            <person name="Andreopoulos B."/>
            <person name="Baker S."/>
            <person name="Barry K."/>
            <person name="Bills G."/>
            <person name="Bluhm B."/>
            <person name="Cannon C."/>
            <person name="Castanera R."/>
            <person name="Culley D."/>
            <person name="Daum C."/>
            <person name="Ezra D."/>
            <person name="Gonzalez J."/>
            <person name="Henrissat B."/>
            <person name="Kuo A."/>
            <person name="Liang C."/>
            <person name="Lipzen A."/>
            <person name="Lutzoni F."/>
            <person name="Magnuson J."/>
            <person name="Mondo S."/>
            <person name="Nolan M."/>
            <person name="Ohm R."/>
            <person name="Pangilinan J."/>
            <person name="Park H.-J."/>
            <person name="Ramirez L."/>
            <person name="Alfaro M."/>
            <person name="Sun H."/>
            <person name="Tritt A."/>
            <person name="Yoshinaga Y."/>
            <person name="Zwiers L.-H."/>
            <person name="Turgeon B."/>
            <person name="Goodwin S."/>
            <person name="Spatafora J."/>
            <person name="Crous P."/>
            <person name="Grigoriev I."/>
        </authorList>
    </citation>
    <scope>NUCLEOTIDE SEQUENCE</scope>
    <source>
        <strain evidence="1">ATCC 16933</strain>
    </source>
</reference>
<evidence type="ECO:0000313" key="2">
    <source>
        <dbReference type="Proteomes" id="UP000799766"/>
    </source>
</evidence>
<sequence length="102" mass="11192">MSSAPEQNGAPSTEPLEASLSTLAIHADDEINTYNDVAPALHVSTTFRYASNPDELEPVDIPVCCSFPLSVVFFLFFSPPPGVMEDYSSRKPMQEDARQELN</sequence>
<proteinExistence type="predicted"/>
<dbReference type="Proteomes" id="UP000799766">
    <property type="component" value="Unassembled WGS sequence"/>
</dbReference>
<name>A0A6A6NTG3_9PEZI</name>
<organism evidence="1 2">
    <name type="scientific">Lineolata rhizophorae</name>
    <dbReference type="NCBI Taxonomy" id="578093"/>
    <lineage>
        <taxon>Eukaryota</taxon>
        <taxon>Fungi</taxon>
        <taxon>Dikarya</taxon>
        <taxon>Ascomycota</taxon>
        <taxon>Pezizomycotina</taxon>
        <taxon>Dothideomycetes</taxon>
        <taxon>Dothideomycetes incertae sedis</taxon>
        <taxon>Lineolatales</taxon>
        <taxon>Lineolataceae</taxon>
        <taxon>Lineolata</taxon>
    </lineage>
</organism>
<dbReference type="EMBL" id="MU001690">
    <property type="protein sequence ID" value="KAF2454722.1"/>
    <property type="molecule type" value="Genomic_DNA"/>
</dbReference>
<gene>
    <name evidence="1" type="ORF">BDY21DRAFT_352562</name>
</gene>
<protein>
    <submittedName>
        <fullName evidence="1">Uncharacterized protein</fullName>
    </submittedName>
</protein>
<dbReference type="AlphaFoldDB" id="A0A6A6NTG3"/>
<keyword evidence="2" id="KW-1185">Reference proteome</keyword>
<evidence type="ECO:0000313" key="1">
    <source>
        <dbReference type="EMBL" id="KAF2454722.1"/>
    </source>
</evidence>
<dbReference type="OrthoDB" id="5093896at2759"/>